<keyword evidence="3" id="KW-0256">Endoplasmic reticulum</keyword>
<dbReference type="SUPFAM" id="SSF53474">
    <property type="entry name" value="alpha/beta-Hydrolases"/>
    <property type="match status" value="1"/>
</dbReference>
<comment type="subcellular location">
    <subcellularLocation>
        <location evidence="1">Endoplasmic reticulum</location>
    </subcellularLocation>
    <subcellularLocation>
        <location evidence="2">Membrane</location>
    </subcellularLocation>
</comment>
<dbReference type="PANTHER" id="PTHR48182:SF2">
    <property type="entry name" value="PROTEIN SERAC1"/>
    <property type="match status" value="1"/>
</dbReference>
<reference evidence="6" key="1">
    <citation type="submission" date="2020-10" db="EMBL/GenBank/DDBJ databases">
        <title>Taxonomic study of unclassified bacteria belonging to the class Ktedonobacteria.</title>
        <authorList>
            <person name="Yabe S."/>
            <person name="Wang C.M."/>
            <person name="Zheng Y."/>
            <person name="Sakai Y."/>
            <person name="Cavaletti L."/>
            <person name="Monciardini P."/>
            <person name="Donadio S."/>
        </authorList>
    </citation>
    <scope>NUCLEOTIDE SEQUENCE</scope>
    <source>
        <strain evidence="6">ID150040</strain>
    </source>
</reference>
<dbReference type="Pfam" id="PF13676">
    <property type="entry name" value="TIR_2"/>
    <property type="match status" value="1"/>
</dbReference>
<dbReference type="SUPFAM" id="SSF52200">
    <property type="entry name" value="Toll/Interleukin receptor TIR domain"/>
    <property type="match status" value="1"/>
</dbReference>
<keyword evidence="7" id="KW-1185">Reference proteome</keyword>
<evidence type="ECO:0000256" key="2">
    <source>
        <dbReference type="ARBA" id="ARBA00004370"/>
    </source>
</evidence>
<feature type="domain" description="TIR" evidence="5">
    <location>
        <begin position="298"/>
        <end position="438"/>
    </location>
</feature>
<dbReference type="GO" id="GO:0007165">
    <property type="term" value="P:signal transduction"/>
    <property type="evidence" value="ECO:0007669"/>
    <property type="project" value="InterPro"/>
</dbReference>
<evidence type="ECO:0000256" key="3">
    <source>
        <dbReference type="ARBA" id="ARBA00022824"/>
    </source>
</evidence>
<gene>
    <name evidence="6" type="ORF">KSF_089320</name>
</gene>
<dbReference type="Gene3D" id="3.40.50.1820">
    <property type="entry name" value="alpha/beta hydrolase"/>
    <property type="match status" value="1"/>
</dbReference>
<name>A0A8J3IW11_9CHLR</name>
<evidence type="ECO:0000256" key="4">
    <source>
        <dbReference type="ARBA" id="ARBA00023136"/>
    </source>
</evidence>
<comment type="caution">
    <text evidence="6">The sequence shown here is derived from an EMBL/GenBank/DDBJ whole genome shotgun (WGS) entry which is preliminary data.</text>
</comment>
<dbReference type="AlphaFoldDB" id="A0A8J3IW11"/>
<keyword evidence="4" id="KW-0472">Membrane</keyword>
<dbReference type="RefSeq" id="WP_220209564.1">
    <property type="nucleotide sequence ID" value="NZ_BNJK01000002.1"/>
</dbReference>
<evidence type="ECO:0000313" key="6">
    <source>
        <dbReference type="EMBL" id="GHO98884.1"/>
    </source>
</evidence>
<proteinExistence type="predicted"/>
<dbReference type="PANTHER" id="PTHR48182">
    <property type="entry name" value="PROTEIN SERAC1"/>
    <property type="match status" value="1"/>
</dbReference>
<evidence type="ECO:0000256" key="1">
    <source>
        <dbReference type="ARBA" id="ARBA00004240"/>
    </source>
</evidence>
<protein>
    <recommendedName>
        <fullName evidence="5">TIR domain-containing protein</fullName>
    </recommendedName>
</protein>
<organism evidence="6 7">
    <name type="scientific">Reticulibacter mediterranei</name>
    <dbReference type="NCBI Taxonomy" id="2778369"/>
    <lineage>
        <taxon>Bacteria</taxon>
        <taxon>Bacillati</taxon>
        <taxon>Chloroflexota</taxon>
        <taxon>Ktedonobacteria</taxon>
        <taxon>Ktedonobacterales</taxon>
        <taxon>Reticulibacteraceae</taxon>
        <taxon>Reticulibacter</taxon>
    </lineage>
</organism>
<dbReference type="InterPro" id="IPR029058">
    <property type="entry name" value="AB_hydrolase_fold"/>
</dbReference>
<dbReference type="InterPro" id="IPR035897">
    <property type="entry name" value="Toll_tir_struct_dom_sf"/>
</dbReference>
<dbReference type="InterPro" id="IPR000157">
    <property type="entry name" value="TIR_dom"/>
</dbReference>
<dbReference type="PROSITE" id="PS50104">
    <property type="entry name" value="TIR"/>
    <property type="match status" value="1"/>
</dbReference>
<dbReference type="InterPro" id="IPR052374">
    <property type="entry name" value="SERAC1"/>
</dbReference>
<sequence length="439" mass="51005">METTEYWIRPGQKKAIALLHGIGAKDPQDYWHAFLDIVVNDEQLQEFGVFVWKYPTHVGSGWWNNMISTATQFTLRETAPQIKQLGAVWDTTYHTQFRDYQDVFLICHSMGGLVVKSWVIDVLESGHSDRLEQLRHIAFYATPHNGAPVTTLANWNRQLKDMQLKSPLIEDIGNRWHNHVVAWKERNPGPKEHLYNRYIAHLVVAGLVDRVVPSNFATIRGINVTQVQGDHSEVIQPRNADDTRYKVWRHALDENMVRMLPRSQTIPETLPAFPSSLPQQITPPSPASSVVPQHPSSNYHSCVLSYATEDQAFAEKLYTDLHKQGVSCWFAEQDLKQGDKLRPEIYRAINKQDKLLLILSEHAIESHWVEEEFDVARDRELRQTDTFLLFPLRLDETVFTTEKYWAITVRQRYIGDFCQWQDETAYQQALQRLLRDLHL</sequence>
<evidence type="ECO:0000259" key="5">
    <source>
        <dbReference type="PROSITE" id="PS50104"/>
    </source>
</evidence>
<dbReference type="Gene3D" id="3.40.50.10140">
    <property type="entry name" value="Toll/interleukin-1 receptor homology (TIR) domain"/>
    <property type="match status" value="1"/>
</dbReference>
<dbReference type="GO" id="GO:0016020">
    <property type="term" value="C:membrane"/>
    <property type="evidence" value="ECO:0007669"/>
    <property type="project" value="UniProtKB-SubCell"/>
</dbReference>
<evidence type="ECO:0000313" key="7">
    <source>
        <dbReference type="Proteomes" id="UP000597444"/>
    </source>
</evidence>
<dbReference type="EMBL" id="BNJK01000002">
    <property type="protein sequence ID" value="GHO98884.1"/>
    <property type="molecule type" value="Genomic_DNA"/>
</dbReference>
<accession>A0A8J3IW11</accession>
<dbReference type="Proteomes" id="UP000597444">
    <property type="component" value="Unassembled WGS sequence"/>
</dbReference>